<keyword evidence="3" id="KW-1185">Reference proteome</keyword>
<evidence type="ECO:0000313" key="2">
    <source>
        <dbReference type="EMBL" id="KAF1828471.1"/>
    </source>
</evidence>
<reference evidence="2" key="1">
    <citation type="submission" date="2020-01" db="EMBL/GenBank/DDBJ databases">
        <authorList>
            <consortium name="DOE Joint Genome Institute"/>
            <person name="Haridas S."/>
            <person name="Albert R."/>
            <person name="Binder M."/>
            <person name="Bloem J."/>
            <person name="Labutti K."/>
            <person name="Salamov A."/>
            <person name="Andreopoulos B."/>
            <person name="Baker S.E."/>
            <person name="Barry K."/>
            <person name="Bills G."/>
            <person name="Bluhm B.H."/>
            <person name="Cannon C."/>
            <person name="Castanera R."/>
            <person name="Culley D.E."/>
            <person name="Daum C."/>
            <person name="Ezra D."/>
            <person name="Gonzalez J.B."/>
            <person name="Henrissat B."/>
            <person name="Kuo A."/>
            <person name="Liang C."/>
            <person name="Lipzen A."/>
            <person name="Lutzoni F."/>
            <person name="Magnuson J."/>
            <person name="Mondo S."/>
            <person name="Nolan M."/>
            <person name="Ohm R."/>
            <person name="Pangilinan J."/>
            <person name="Park H.-J."/>
            <person name="Ramirez L."/>
            <person name="Alfaro M."/>
            <person name="Sun H."/>
            <person name="Tritt A."/>
            <person name="Yoshinaga Y."/>
            <person name="Zwiers L.-H."/>
            <person name="Turgeon B.G."/>
            <person name="Goodwin S.B."/>
            <person name="Spatafora J.W."/>
            <person name="Crous P.W."/>
            <person name="Grigoriev I.V."/>
        </authorList>
    </citation>
    <scope>NUCLEOTIDE SEQUENCE</scope>
    <source>
        <strain evidence="2">P77</strain>
    </source>
</reference>
<evidence type="ECO:0000259" key="1">
    <source>
        <dbReference type="Pfam" id="PF20237"/>
    </source>
</evidence>
<protein>
    <recommendedName>
        <fullName evidence="1">DUF6594 domain-containing protein</fullName>
    </recommendedName>
</protein>
<feature type="domain" description="DUF6594" evidence="1">
    <location>
        <begin position="66"/>
        <end position="115"/>
    </location>
</feature>
<accession>A0A6A5JX22</accession>
<evidence type="ECO:0000313" key="3">
    <source>
        <dbReference type="Proteomes" id="UP000800040"/>
    </source>
</evidence>
<dbReference type="AlphaFoldDB" id="A0A6A5JX22"/>
<organism evidence="2 3">
    <name type="scientific">Decorospora gaudefroyi</name>
    <dbReference type="NCBI Taxonomy" id="184978"/>
    <lineage>
        <taxon>Eukaryota</taxon>
        <taxon>Fungi</taxon>
        <taxon>Dikarya</taxon>
        <taxon>Ascomycota</taxon>
        <taxon>Pezizomycotina</taxon>
        <taxon>Dothideomycetes</taxon>
        <taxon>Pleosporomycetidae</taxon>
        <taxon>Pleosporales</taxon>
        <taxon>Pleosporineae</taxon>
        <taxon>Pleosporaceae</taxon>
        <taxon>Decorospora</taxon>
    </lineage>
</organism>
<dbReference type="InterPro" id="IPR046529">
    <property type="entry name" value="DUF6594"/>
</dbReference>
<dbReference type="Proteomes" id="UP000800040">
    <property type="component" value="Unassembled WGS sequence"/>
</dbReference>
<dbReference type="OrthoDB" id="3533814at2759"/>
<name>A0A6A5JX22_9PLEO</name>
<gene>
    <name evidence="2" type="ORF">BDW02DRAFT_652037</name>
</gene>
<dbReference type="Pfam" id="PF20237">
    <property type="entry name" value="DUF6594"/>
    <property type="match status" value="1"/>
</dbReference>
<proteinExistence type="predicted"/>
<sequence length="429" mass="48821">MPDSKSKGRSTMVFGSLPLLWMPQKRHDRDKIVVTRAKKEDAQYLNHKDLSEQNSPGAPPKYARGYPRVAAFMACGGNLAIFRKFDRMAYGSILHQQNQLLDIEKEIDEMDSCDEDLINLVPNLRRYVSSGSPAQQPAPHVTGLSRGTVDDFFRVHWHKATFSDTDPIQASDQIKFGRWVEIIFKSTFGGTRPHVVLRGPWDYRQPGSRTVAFSIIFISEDQNRDPCVIWEESLNSAHYPLAASWEFEVADTSAPEVRQVPLQTRSSIGDRFEYHMGNYLSRLTSALKDGITVRLFLEYRIPEGRTLKHPALAFWVCSATSGMTVKQVLSLSMEDFGVCRAEKVVDQSWDMNSDQGVETLRRMLEHFAKSRNKVLKDSSLLAKSVRREDIVRADALDRLERKLAAYSTFQNRPHPLRTLNFDKIPVALG</sequence>
<dbReference type="EMBL" id="ML975543">
    <property type="protein sequence ID" value="KAF1828471.1"/>
    <property type="molecule type" value="Genomic_DNA"/>
</dbReference>